<name>A0A0C9YGW3_9AGAM</name>
<sequence length="386" mass="42426">GLQFLFKKEILPAGAKITIERLSTALFLIAQLPNVPVSAINRIQAVAFFLEKVGTTALTSEIQNTLHTLLSEMITNHVIASISPMPAATLPMEDMLQHVKSICSTVNALQEKTPLLEAIHKHVVGDFLASPLTLLHLSLHCTHSNTAKSPPSSKLAMAALAKAETQTRQVLFTPAPDQMLYSQMTDLGSITLDIMDLTLTFQNKESPHINVKSAVCLSNGNLLVELTSAEVANWLRSKGMRKILSNSLGTDTVVKEHSYPLVVPFFPISLNLTDLLLLYNIKNDNELPPNSLHSIQWVKNPEHCKPGQQVAHTLLLVKQADTANALLRDGIYILRSKLFPKKDRKEPVHYAKCQLWGHIAHGCKTILDVCSTCGGPHRALICDCPE</sequence>
<organism evidence="1 2">
    <name type="scientific">Pisolithus microcarpus 441</name>
    <dbReference type="NCBI Taxonomy" id="765257"/>
    <lineage>
        <taxon>Eukaryota</taxon>
        <taxon>Fungi</taxon>
        <taxon>Dikarya</taxon>
        <taxon>Basidiomycota</taxon>
        <taxon>Agaricomycotina</taxon>
        <taxon>Agaricomycetes</taxon>
        <taxon>Agaricomycetidae</taxon>
        <taxon>Boletales</taxon>
        <taxon>Sclerodermatineae</taxon>
        <taxon>Pisolithaceae</taxon>
        <taxon>Pisolithus</taxon>
    </lineage>
</organism>
<proteinExistence type="predicted"/>
<dbReference type="EMBL" id="KN833719">
    <property type="protein sequence ID" value="KIK24190.1"/>
    <property type="molecule type" value="Genomic_DNA"/>
</dbReference>
<feature type="non-terminal residue" evidence="1">
    <location>
        <position position="1"/>
    </location>
</feature>
<keyword evidence="2" id="KW-1185">Reference proteome</keyword>
<reference evidence="1 2" key="1">
    <citation type="submission" date="2014-04" db="EMBL/GenBank/DDBJ databases">
        <authorList>
            <consortium name="DOE Joint Genome Institute"/>
            <person name="Kuo A."/>
            <person name="Kohler A."/>
            <person name="Costa M.D."/>
            <person name="Nagy L.G."/>
            <person name="Floudas D."/>
            <person name="Copeland A."/>
            <person name="Barry K.W."/>
            <person name="Cichocki N."/>
            <person name="Veneault-Fourrey C."/>
            <person name="LaButti K."/>
            <person name="Lindquist E.A."/>
            <person name="Lipzen A."/>
            <person name="Lundell T."/>
            <person name="Morin E."/>
            <person name="Murat C."/>
            <person name="Sun H."/>
            <person name="Tunlid A."/>
            <person name="Henrissat B."/>
            <person name="Grigoriev I.V."/>
            <person name="Hibbett D.S."/>
            <person name="Martin F."/>
            <person name="Nordberg H.P."/>
            <person name="Cantor M.N."/>
            <person name="Hua S.X."/>
        </authorList>
    </citation>
    <scope>NUCLEOTIDE SEQUENCE [LARGE SCALE GENOMIC DNA]</scope>
    <source>
        <strain evidence="1 2">441</strain>
    </source>
</reference>
<dbReference type="AlphaFoldDB" id="A0A0C9YGW3"/>
<protein>
    <submittedName>
        <fullName evidence="1">Uncharacterized protein</fullName>
    </submittedName>
</protein>
<gene>
    <name evidence="1" type="ORF">PISMIDRAFT_99152</name>
</gene>
<dbReference type="OrthoDB" id="2800503at2759"/>
<reference evidence="2" key="2">
    <citation type="submission" date="2015-01" db="EMBL/GenBank/DDBJ databases">
        <title>Evolutionary Origins and Diversification of the Mycorrhizal Mutualists.</title>
        <authorList>
            <consortium name="DOE Joint Genome Institute"/>
            <consortium name="Mycorrhizal Genomics Consortium"/>
            <person name="Kohler A."/>
            <person name="Kuo A."/>
            <person name="Nagy L.G."/>
            <person name="Floudas D."/>
            <person name="Copeland A."/>
            <person name="Barry K.W."/>
            <person name="Cichocki N."/>
            <person name="Veneault-Fourrey C."/>
            <person name="LaButti K."/>
            <person name="Lindquist E.A."/>
            <person name="Lipzen A."/>
            <person name="Lundell T."/>
            <person name="Morin E."/>
            <person name="Murat C."/>
            <person name="Riley R."/>
            <person name="Ohm R."/>
            <person name="Sun H."/>
            <person name="Tunlid A."/>
            <person name="Henrissat B."/>
            <person name="Grigoriev I.V."/>
            <person name="Hibbett D.S."/>
            <person name="Martin F."/>
        </authorList>
    </citation>
    <scope>NUCLEOTIDE SEQUENCE [LARGE SCALE GENOMIC DNA]</scope>
    <source>
        <strain evidence="2">441</strain>
    </source>
</reference>
<evidence type="ECO:0000313" key="2">
    <source>
        <dbReference type="Proteomes" id="UP000054018"/>
    </source>
</evidence>
<accession>A0A0C9YGW3</accession>
<evidence type="ECO:0000313" key="1">
    <source>
        <dbReference type="EMBL" id="KIK24190.1"/>
    </source>
</evidence>
<dbReference type="Proteomes" id="UP000054018">
    <property type="component" value="Unassembled WGS sequence"/>
</dbReference>
<dbReference type="HOGENOM" id="CLU_031133_0_0_1"/>